<feature type="region of interest" description="Disordered" evidence="2">
    <location>
        <begin position="761"/>
        <end position="803"/>
    </location>
</feature>
<dbReference type="EMBL" id="OZ004260">
    <property type="protein sequence ID" value="CAK7921739.1"/>
    <property type="molecule type" value="Genomic_DNA"/>
</dbReference>
<dbReference type="SMART" id="SM00268">
    <property type="entry name" value="ACTIN"/>
    <property type="match status" value="1"/>
</dbReference>
<feature type="compositionally biased region" description="Acidic residues" evidence="2">
    <location>
        <begin position="185"/>
        <end position="208"/>
    </location>
</feature>
<protein>
    <submittedName>
        <fullName evidence="3">Actin-like protein Arp8p</fullName>
    </submittedName>
</protein>
<proteinExistence type="inferred from homology"/>
<gene>
    <name evidence="3" type="primary">ARP8</name>
    <name evidence="3" type="ORF">CAAN4_H17766</name>
</gene>
<evidence type="ECO:0000313" key="4">
    <source>
        <dbReference type="Proteomes" id="UP001497600"/>
    </source>
</evidence>
<feature type="compositionally biased region" description="Low complexity" evidence="2">
    <location>
        <begin position="768"/>
        <end position="797"/>
    </location>
</feature>
<dbReference type="Pfam" id="PF00022">
    <property type="entry name" value="Actin"/>
    <property type="match status" value="1"/>
</dbReference>
<reference evidence="3 4" key="1">
    <citation type="submission" date="2024-01" db="EMBL/GenBank/DDBJ databases">
        <authorList>
            <consortium name="Genoscope - CEA"/>
            <person name="William W."/>
        </authorList>
    </citation>
    <scope>NUCLEOTIDE SEQUENCE [LARGE SCALE GENOMIC DNA]</scope>
    <source>
        <strain evidence="3 4">29B2s-10</strain>
    </source>
</reference>
<dbReference type="Gene3D" id="3.30.420.40">
    <property type="match status" value="2"/>
</dbReference>
<evidence type="ECO:0000313" key="3">
    <source>
        <dbReference type="EMBL" id="CAK7921739.1"/>
    </source>
</evidence>
<name>A0ABP0EMD7_9ASCO</name>
<evidence type="ECO:0000256" key="2">
    <source>
        <dbReference type="SAM" id="MobiDB-lite"/>
    </source>
</evidence>
<dbReference type="Gene3D" id="3.90.640.10">
    <property type="entry name" value="Actin, Chain A, domain 4"/>
    <property type="match status" value="1"/>
</dbReference>
<comment type="similarity">
    <text evidence="1">Belongs to the actin family.</text>
</comment>
<keyword evidence="4" id="KW-1185">Reference proteome</keyword>
<accession>A0ABP0EMD7</accession>
<feature type="compositionally biased region" description="Low complexity" evidence="2">
    <location>
        <begin position="29"/>
        <end position="49"/>
    </location>
</feature>
<feature type="region of interest" description="Disordered" evidence="2">
    <location>
        <begin position="177"/>
        <end position="208"/>
    </location>
</feature>
<feature type="region of interest" description="Disordered" evidence="2">
    <location>
        <begin position="311"/>
        <end position="330"/>
    </location>
</feature>
<organism evidence="3 4">
    <name type="scientific">[Candida] anglica</name>
    <dbReference type="NCBI Taxonomy" id="148631"/>
    <lineage>
        <taxon>Eukaryota</taxon>
        <taxon>Fungi</taxon>
        <taxon>Dikarya</taxon>
        <taxon>Ascomycota</taxon>
        <taxon>Saccharomycotina</taxon>
        <taxon>Pichiomycetes</taxon>
        <taxon>Debaryomycetaceae</taxon>
        <taxon>Kurtzmaniella</taxon>
    </lineage>
</organism>
<dbReference type="CDD" id="cd10206">
    <property type="entry name" value="ASKHA_NBD_Arp8-like"/>
    <property type="match status" value="1"/>
</dbReference>
<dbReference type="Proteomes" id="UP001497600">
    <property type="component" value="Chromosome H"/>
</dbReference>
<dbReference type="SUPFAM" id="SSF53067">
    <property type="entry name" value="Actin-like ATPase domain"/>
    <property type="match status" value="2"/>
</dbReference>
<dbReference type="InterPro" id="IPR043129">
    <property type="entry name" value="ATPase_NBD"/>
</dbReference>
<feature type="compositionally biased region" description="Basic and acidic residues" evidence="2">
    <location>
        <begin position="316"/>
        <end position="330"/>
    </location>
</feature>
<dbReference type="InterPro" id="IPR004000">
    <property type="entry name" value="Actin"/>
</dbReference>
<feature type="region of interest" description="Disordered" evidence="2">
    <location>
        <begin position="1"/>
        <end position="64"/>
    </location>
</feature>
<sequence length="897" mass="101157">MTSDTEHPTSEIGEADLVETPGTIDGGSAEPTVEPETTGEGATSASTANSKKKKVPPKASAEVLQRRREGRIKAAATIANNLKKTGIGRFEEENGFSLTSVKQIPLINQKNYFADYLKKDEQVSFIRNWRSEKLMQANNNNKLKKALKKEDTDTPSGEVRNFEDFNLGDIEEEMNRKAAAAAAALDDEEDEDEEENEVEGEGDVEEEISEEKARLGFDTIVIQPGSSNVRIGRATDAFPRTVPAVIAVRKHTKEAKSTTPHVNYPIRTIQEDGSVFFSENFDQVKDVVTKDFKARMKYYKRRILPNSRESAANYNKRQEPERIPDHNDPYKKEWLDSNETKTQEFFVGDEALKLPIKEQSGSIWKLRFPIVNGNFSESEDYESPQEVLGDLAHIVETTLASMDVSNFTNLKVLLVIPDLYDKVYVENWCDMLFKQLNFSKVAIIQESVAATFGAGAQSACVVDVGAQTTTISCVDEGLIINDSRIVLNYGGDHITETFMKLLLQSSFPYHDINLKSFNDDWELAELLKKNYVTFSDADIAVQLYNFYKRKPDELTIKYEFKVFDEVMIAPLGLFYPSLFEIENDKPRKRILFPTSTDQYSGKPNNPYSKAQENLTNDLIHADMADDQLLLQMVDEKIRLKLANPYSKPKPTKTSTNDQQKYHKVLAPLEKAIIESITNAGVATDFTRVKRLYDNLLIVGGGFAKIPSFDLLLTDRINIWRPKFLSSSSMDEILEYVTIERTKNDLKKKELITQYKEKKLKERSANANGATTSSDTGTASSTAATSTTPATTAVTSAGTEEKDDNLEDIQLDKQELAEIEAMTQLELDLDYIDSISDKGQLLSVNVLPPPREFDPEVLTWKGGSVYARLKVISEMWITENDWDLLESRCLYYKSLFNY</sequence>
<dbReference type="PANTHER" id="PTHR11937">
    <property type="entry name" value="ACTIN"/>
    <property type="match status" value="1"/>
</dbReference>
<evidence type="ECO:0000256" key="1">
    <source>
        <dbReference type="RuleBase" id="RU000487"/>
    </source>
</evidence>
<dbReference type="Gene3D" id="3.30.420.580">
    <property type="match status" value="1"/>
</dbReference>